<organism evidence="2 3">
    <name type="scientific">Rhizobium herbae</name>
    <dbReference type="NCBI Taxonomy" id="508661"/>
    <lineage>
        <taxon>Bacteria</taxon>
        <taxon>Pseudomonadati</taxon>
        <taxon>Pseudomonadota</taxon>
        <taxon>Alphaproteobacteria</taxon>
        <taxon>Hyphomicrobiales</taxon>
        <taxon>Rhizobiaceae</taxon>
        <taxon>Rhizobium/Agrobacterium group</taxon>
        <taxon>Rhizobium</taxon>
    </lineage>
</organism>
<dbReference type="SUPFAM" id="SSF52096">
    <property type="entry name" value="ClpP/crotonase"/>
    <property type="match status" value="1"/>
</dbReference>
<evidence type="ECO:0000313" key="2">
    <source>
        <dbReference type="EMBL" id="MBP1861127.1"/>
    </source>
</evidence>
<protein>
    <submittedName>
        <fullName evidence="2">Uncharacterized protein</fullName>
    </submittedName>
</protein>
<dbReference type="InterPro" id="IPR029045">
    <property type="entry name" value="ClpP/crotonase-like_dom_sf"/>
</dbReference>
<dbReference type="RefSeq" id="WP_209855117.1">
    <property type="nucleotide sequence ID" value="NZ_JAGGJV010000009.1"/>
</dbReference>
<dbReference type="Gene3D" id="3.90.226.10">
    <property type="entry name" value="2-enoyl-CoA Hydratase, Chain A, domain 1"/>
    <property type="match status" value="1"/>
</dbReference>
<proteinExistence type="predicted"/>
<keyword evidence="3" id="KW-1185">Reference proteome</keyword>
<comment type="caution">
    <text evidence="2">The sequence shown here is derived from an EMBL/GenBank/DDBJ whole genome shotgun (WGS) entry which is preliminary data.</text>
</comment>
<dbReference type="EMBL" id="JAGGJV010000009">
    <property type="protein sequence ID" value="MBP1861127.1"/>
    <property type="molecule type" value="Genomic_DNA"/>
</dbReference>
<feature type="signal peptide" evidence="1">
    <location>
        <begin position="1"/>
        <end position="22"/>
    </location>
</feature>
<gene>
    <name evidence="2" type="ORF">J2Z75_004655</name>
</gene>
<accession>A0ABS4ET66</accession>
<evidence type="ECO:0000313" key="3">
    <source>
        <dbReference type="Proteomes" id="UP000823786"/>
    </source>
</evidence>
<evidence type="ECO:0000256" key="1">
    <source>
        <dbReference type="SAM" id="SignalP"/>
    </source>
</evidence>
<sequence>MHGWVFALIALSVLAIPAPAGAAQPDKEAMVFSIVRNAAPACEPNCPEWIFAEGKIVGNSPSGLKRILKQAGKRRLPILINSPGGDVDAAIAMGRMIRAKGLDTAVSLTRFKGCKPRDPDCKLLPQNQGVYSGNAYSGGAFCVSACPLMLAGGIERLASQWSYVGVHQVTTVYREAKVTYQTRYRIVNGKKKILDRTVASRGPTKTRTTTKLSKAMRNKLVGYFGEMGIRTATLDAMLSTPASEMRQLPENELLQLKLITRSGTVDMLVASAICRNEVPADNCRATMSVQTIPGPANSPKP</sequence>
<reference evidence="2 3" key="1">
    <citation type="submission" date="2021-03" db="EMBL/GenBank/DDBJ databases">
        <title>Genomic Encyclopedia of Type Strains, Phase IV (KMG-IV): sequencing the most valuable type-strain genomes for metagenomic binning, comparative biology and taxonomic classification.</title>
        <authorList>
            <person name="Goeker M."/>
        </authorList>
    </citation>
    <scope>NUCLEOTIDE SEQUENCE [LARGE SCALE GENOMIC DNA]</scope>
    <source>
        <strain evidence="2 3">DSM 26427</strain>
    </source>
</reference>
<feature type="chain" id="PRO_5045088726" evidence="1">
    <location>
        <begin position="23"/>
        <end position="301"/>
    </location>
</feature>
<dbReference type="Proteomes" id="UP000823786">
    <property type="component" value="Unassembled WGS sequence"/>
</dbReference>
<keyword evidence="1" id="KW-0732">Signal</keyword>
<name>A0ABS4ET66_9HYPH</name>